<keyword evidence="2" id="KW-1133">Transmembrane helix</keyword>
<feature type="compositionally biased region" description="Polar residues" evidence="1">
    <location>
        <begin position="444"/>
        <end position="462"/>
    </location>
</feature>
<protein>
    <recommendedName>
        <fullName evidence="5">SUR7/PalI family-domain-containing protein</fullName>
    </recommendedName>
</protein>
<feature type="compositionally biased region" description="Low complexity" evidence="1">
    <location>
        <begin position="379"/>
        <end position="388"/>
    </location>
</feature>
<proteinExistence type="predicted"/>
<evidence type="ECO:0000256" key="2">
    <source>
        <dbReference type="SAM" id="Phobius"/>
    </source>
</evidence>
<organism evidence="3 4">
    <name type="scientific">Absidia repens</name>
    <dbReference type="NCBI Taxonomy" id="90262"/>
    <lineage>
        <taxon>Eukaryota</taxon>
        <taxon>Fungi</taxon>
        <taxon>Fungi incertae sedis</taxon>
        <taxon>Mucoromycota</taxon>
        <taxon>Mucoromycotina</taxon>
        <taxon>Mucoromycetes</taxon>
        <taxon>Mucorales</taxon>
        <taxon>Cunninghamellaceae</taxon>
        <taxon>Absidia</taxon>
    </lineage>
</organism>
<feature type="compositionally biased region" description="Low complexity" evidence="1">
    <location>
        <begin position="361"/>
        <end position="372"/>
    </location>
</feature>
<feature type="transmembrane region" description="Helical" evidence="2">
    <location>
        <begin position="211"/>
        <end position="229"/>
    </location>
</feature>
<evidence type="ECO:0000313" key="4">
    <source>
        <dbReference type="Proteomes" id="UP000193560"/>
    </source>
</evidence>
<feature type="compositionally biased region" description="Polar residues" evidence="1">
    <location>
        <begin position="531"/>
        <end position="543"/>
    </location>
</feature>
<accession>A0A1X2ILP2</accession>
<feature type="compositionally biased region" description="Polar residues" evidence="1">
    <location>
        <begin position="587"/>
        <end position="604"/>
    </location>
</feature>
<feature type="transmembrane region" description="Helical" evidence="2">
    <location>
        <begin position="157"/>
        <end position="181"/>
    </location>
</feature>
<keyword evidence="4" id="KW-1185">Reference proteome</keyword>
<feature type="compositionally biased region" description="Polar residues" evidence="1">
    <location>
        <begin position="411"/>
        <end position="423"/>
    </location>
</feature>
<dbReference type="EMBL" id="MCGE01000008">
    <property type="protein sequence ID" value="ORZ18681.1"/>
    <property type="molecule type" value="Genomic_DNA"/>
</dbReference>
<dbReference type="Proteomes" id="UP000193560">
    <property type="component" value="Unassembled WGS sequence"/>
</dbReference>
<feature type="transmembrane region" description="Helical" evidence="2">
    <location>
        <begin position="126"/>
        <end position="145"/>
    </location>
</feature>
<reference evidence="3 4" key="1">
    <citation type="submission" date="2016-07" db="EMBL/GenBank/DDBJ databases">
        <title>Pervasive Adenine N6-methylation of Active Genes in Fungi.</title>
        <authorList>
            <consortium name="DOE Joint Genome Institute"/>
            <person name="Mondo S.J."/>
            <person name="Dannebaum R.O."/>
            <person name="Kuo R.C."/>
            <person name="Labutti K."/>
            <person name="Haridas S."/>
            <person name="Kuo A."/>
            <person name="Salamov A."/>
            <person name="Ahrendt S.R."/>
            <person name="Lipzen A."/>
            <person name="Sullivan W."/>
            <person name="Andreopoulos W.B."/>
            <person name="Clum A."/>
            <person name="Lindquist E."/>
            <person name="Daum C."/>
            <person name="Ramamoorthy G.K."/>
            <person name="Gryganskyi A."/>
            <person name="Culley D."/>
            <person name="Magnuson J.K."/>
            <person name="James T.Y."/>
            <person name="O'Malley M.A."/>
            <person name="Stajich J.E."/>
            <person name="Spatafora J.W."/>
            <person name="Visel A."/>
            <person name="Grigoriev I.V."/>
        </authorList>
    </citation>
    <scope>NUCLEOTIDE SEQUENCE [LARGE SCALE GENOMIC DNA]</scope>
    <source>
        <strain evidence="3 4">NRRL 1336</strain>
    </source>
</reference>
<keyword evidence="2" id="KW-0812">Transmembrane</keyword>
<sequence length="634" mass="70315">MPVYKRSSYDLFIHKVLLPNVRTILLVLAVVALGCGSWLETNSSNDCGFQSTLSVFEVSIYQNISDPYALTPSSVTFGLWKHCFYYAQNCTCTPISLSYEIDADQSIFAATNNQTMPNIDTSHSSYIRLIPLILALVLSVASFGFSFWANRAVLKPLFFWLNGCVALVAAVLVSLTFGYTYQTYRSAIFKACQAVNSQSVRCASLTPKVEVILLAVALGLLVLASALFGCVRQSDSSETTDDIYIDEKLPSSKRQSTFLQAIQRNSVMKSSSHLSEASTASKEPAMYGVSAVDESLEAWRDVAILDGHQQPYHYQQEQQINTNPLRPPPATGGRRSNEYAYKNHNANGHDRRHSSNSRAYPTTSGTASSSPTSTPPSPTTAANYYTNNGNEKRRRRHGSSSSSSPRHENNPHYQQYELSNQSDDLLPPTLPFADHQPQQRRKNSSQQSANQPRPTSHASGNTFGAHEMLMEDSPSSSAFTLDDQHHHHSGHYGGRQYSDASFRTATPTSYHYDRSDSHDSICFTPTFNDRSSSGISMASQHIMQQQQQQQYRRTSSPTALDARRKSSGNVTPTLQQHPSSARYYHDSASSPRPSDVPTLQTPPSSRHPLNHKVIKDERIGAYFQHPSNRNSPSS</sequence>
<gene>
    <name evidence="3" type="ORF">BCR42DRAFT_490013</name>
</gene>
<feature type="transmembrane region" description="Helical" evidence="2">
    <location>
        <begin position="20"/>
        <end position="39"/>
    </location>
</feature>
<evidence type="ECO:0000256" key="1">
    <source>
        <dbReference type="SAM" id="MobiDB-lite"/>
    </source>
</evidence>
<feature type="region of interest" description="Disordered" evidence="1">
    <location>
        <begin position="314"/>
        <end position="499"/>
    </location>
</feature>
<keyword evidence="2" id="KW-0472">Membrane</keyword>
<dbReference type="PROSITE" id="PS51257">
    <property type="entry name" value="PROKAR_LIPOPROTEIN"/>
    <property type="match status" value="1"/>
</dbReference>
<dbReference type="OrthoDB" id="2262162at2759"/>
<feature type="compositionally biased region" description="Polar residues" evidence="1">
    <location>
        <begin position="567"/>
        <end position="579"/>
    </location>
</feature>
<name>A0A1X2ILP2_9FUNG</name>
<evidence type="ECO:0008006" key="5">
    <source>
        <dbReference type="Google" id="ProtNLM"/>
    </source>
</evidence>
<evidence type="ECO:0000313" key="3">
    <source>
        <dbReference type="EMBL" id="ORZ18681.1"/>
    </source>
</evidence>
<feature type="region of interest" description="Disordered" evidence="1">
    <location>
        <begin position="531"/>
        <end position="612"/>
    </location>
</feature>
<dbReference type="AlphaFoldDB" id="A0A1X2ILP2"/>
<comment type="caution">
    <text evidence="3">The sequence shown here is derived from an EMBL/GenBank/DDBJ whole genome shotgun (WGS) entry which is preliminary data.</text>
</comment>